<accession>A0A286E6H3</accession>
<evidence type="ECO:0000313" key="1">
    <source>
        <dbReference type="EMBL" id="SOD66479.1"/>
    </source>
</evidence>
<dbReference type="RefSeq" id="WP_097113707.1">
    <property type="nucleotide sequence ID" value="NZ_CP083931.1"/>
</dbReference>
<dbReference type="EMBL" id="OCNF01000004">
    <property type="protein sequence ID" value="SOD66479.1"/>
    <property type="molecule type" value="Genomic_DNA"/>
</dbReference>
<keyword evidence="2" id="KW-1185">Reference proteome</keyword>
<dbReference type="AlphaFoldDB" id="A0A286E6H3"/>
<gene>
    <name evidence="1" type="ORF">SAMN02746062_00621</name>
</gene>
<name>A0A286E6H3_9NEIS</name>
<protein>
    <recommendedName>
        <fullName evidence="3">Lipoprotein</fullName>
    </recommendedName>
</protein>
<dbReference type="PROSITE" id="PS51257">
    <property type="entry name" value="PROKAR_LIPOPROTEIN"/>
    <property type="match status" value="1"/>
</dbReference>
<proteinExistence type="predicted"/>
<dbReference type="Proteomes" id="UP000219669">
    <property type="component" value="Unassembled WGS sequence"/>
</dbReference>
<sequence length="150" mass="16898">MKNWIYLLLIVFTACTQPNTLENKSNTNINHIKKEMELPTYPPLLEGVLMLSLGTSGQLKMVNGCVGLNYSDRDKIFDILLIFPQGTKIINQGKSIQFFNSKDKVFHDGDFVITGGDIPSEERPSNINIPSHCHGKKYLAAPNMHLNKKH</sequence>
<organism evidence="1 2">
    <name type="scientific">Alysiella filiformis DSM 16848</name>
    <dbReference type="NCBI Taxonomy" id="1120981"/>
    <lineage>
        <taxon>Bacteria</taxon>
        <taxon>Pseudomonadati</taxon>
        <taxon>Pseudomonadota</taxon>
        <taxon>Betaproteobacteria</taxon>
        <taxon>Neisseriales</taxon>
        <taxon>Neisseriaceae</taxon>
        <taxon>Alysiella</taxon>
    </lineage>
</organism>
<evidence type="ECO:0008006" key="3">
    <source>
        <dbReference type="Google" id="ProtNLM"/>
    </source>
</evidence>
<evidence type="ECO:0000313" key="2">
    <source>
        <dbReference type="Proteomes" id="UP000219669"/>
    </source>
</evidence>
<reference evidence="1 2" key="1">
    <citation type="submission" date="2017-09" db="EMBL/GenBank/DDBJ databases">
        <authorList>
            <person name="Ehlers B."/>
            <person name="Leendertz F.H."/>
        </authorList>
    </citation>
    <scope>NUCLEOTIDE SEQUENCE [LARGE SCALE GENOMIC DNA]</scope>
    <source>
        <strain evidence="1 2">DSM 16848</strain>
    </source>
</reference>